<dbReference type="SUPFAM" id="SSF53098">
    <property type="entry name" value="Ribonuclease H-like"/>
    <property type="match status" value="1"/>
</dbReference>
<dbReference type="OMA" id="CTNDSIN"/>
<reference evidence="2" key="1">
    <citation type="submission" date="2022-08" db="UniProtKB">
        <authorList>
            <consortium name="EnsemblMetazoa"/>
        </authorList>
    </citation>
    <scope>IDENTIFICATION</scope>
    <source>
        <strain evidence="2">05x7-T-G4-1.051#20</strain>
    </source>
</reference>
<dbReference type="InterPro" id="IPR036397">
    <property type="entry name" value="RNaseH_sf"/>
</dbReference>
<dbReference type="AlphaFoldDB" id="A0A8W8IDS8"/>
<dbReference type="InterPro" id="IPR012337">
    <property type="entry name" value="RNaseH-like_sf"/>
</dbReference>
<keyword evidence="3" id="KW-1185">Reference proteome</keyword>
<dbReference type="PANTHER" id="PTHR46814">
    <property type="entry name" value="EGALITARIAN, ISOFORM B"/>
    <property type="match status" value="1"/>
</dbReference>
<dbReference type="Gene3D" id="3.30.420.10">
    <property type="entry name" value="Ribonuclease H-like superfamily/Ribonuclease H"/>
    <property type="match status" value="1"/>
</dbReference>
<evidence type="ECO:0000313" key="2">
    <source>
        <dbReference type="EnsemblMetazoa" id="G13702.2:cds"/>
    </source>
</evidence>
<feature type="domain" description="3'-5' exonuclease" evidence="1">
    <location>
        <begin position="13"/>
        <end position="174"/>
    </location>
</feature>
<proteinExistence type="predicted"/>
<dbReference type="GO" id="GO:0006139">
    <property type="term" value="P:nucleobase-containing compound metabolic process"/>
    <property type="evidence" value="ECO:0007669"/>
    <property type="project" value="InterPro"/>
</dbReference>
<sequence>MPRINVVSTVPGAESVVKQLLCEPVVAVSCQGKRHINELTSITTRVHSGALYVFDVKSCPTIVLAGGLIRLFQSVELVKVFHDISIDSKFLHPYGITIRNYFDTQVGYSVLLEQKGFPPRKITLPQLCKKYQLNLPGPYSQEQKRALEDVNYWAKRPLSRPMLITCAASVMELETLYTCLAGQLDPDMWDWFDCMSEENRLALTQRARIQSVKSARRREEFLDHLYEYPITRLTEEERQLLSDSFPETHIS</sequence>
<dbReference type="OrthoDB" id="368776at2759"/>
<name>A0A8W8IDS8_MAGGI</name>
<organism evidence="2 3">
    <name type="scientific">Magallana gigas</name>
    <name type="common">Pacific oyster</name>
    <name type="synonym">Crassostrea gigas</name>
    <dbReference type="NCBI Taxonomy" id="29159"/>
    <lineage>
        <taxon>Eukaryota</taxon>
        <taxon>Metazoa</taxon>
        <taxon>Spiralia</taxon>
        <taxon>Lophotrochozoa</taxon>
        <taxon>Mollusca</taxon>
        <taxon>Bivalvia</taxon>
        <taxon>Autobranchia</taxon>
        <taxon>Pteriomorphia</taxon>
        <taxon>Ostreida</taxon>
        <taxon>Ostreoidea</taxon>
        <taxon>Ostreidae</taxon>
        <taxon>Magallana</taxon>
    </lineage>
</organism>
<protein>
    <recommendedName>
        <fullName evidence="1">3'-5' exonuclease domain-containing protein</fullName>
    </recommendedName>
</protein>
<dbReference type="Pfam" id="PF01612">
    <property type="entry name" value="DNA_pol_A_exo1"/>
    <property type="match status" value="1"/>
</dbReference>
<dbReference type="GO" id="GO:0003676">
    <property type="term" value="F:nucleic acid binding"/>
    <property type="evidence" value="ECO:0007669"/>
    <property type="project" value="InterPro"/>
</dbReference>
<dbReference type="PANTHER" id="PTHR46814:SF1">
    <property type="entry name" value="EGALITARIAN, ISOFORM B"/>
    <property type="match status" value="1"/>
</dbReference>
<dbReference type="GO" id="GO:0008408">
    <property type="term" value="F:3'-5' exonuclease activity"/>
    <property type="evidence" value="ECO:0007669"/>
    <property type="project" value="InterPro"/>
</dbReference>
<dbReference type="Proteomes" id="UP000005408">
    <property type="component" value="Unassembled WGS sequence"/>
</dbReference>
<dbReference type="EnsemblMetazoa" id="G13702.2">
    <property type="protein sequence ID" value="G13702.2:cds"/>
    <property type="gene ID" value="G13702"/>
</dbReference>
<accession>A0A8W8IDS8</accession>
<evidence type="ECO:0000313" key="3">
    <source>
        <dbReference type="Proteomes" id="UP000005408"/>
    </source>
</evidence>
<dbReference type="InterPro" id="IPR002562">
    <property type="entry name" value="3'-5'_exonuclease_dom"/>
</dbReference>
<evidence type="ECO:0000259" key="1">
    <source>
        <dbReference type="Pfam" id="PF01612"/>
    </source>
</evidence>